<dbReference type="GO" id="GO:0071555">
    <property type="term" value="P:cell wall organization"/>
    <property type="evidence" value="ECO:0007669"/>
    <property type="project" value="UniProtKB-KW"/>
</dbReference>
<evidence type="ECO:0000313" key="21">
    <source>
        <dbReference type="EMBL" id="PZQ49158.1"/>
    </source>
</evidence>
<sequence length="444" mass="48029">MTRKTPLAIVILAAGKGTRMKSDKPKVMHEIAGRPMIGWLLETAQALNPEKIIVVTAPGMDDVAAAAAPHQIAVQKEQRGTGDAVKPAVPFLKGFEGKVLILLGDEPFLDKAVLEEMIGWNGLSVMAVRPLSPKGLGRMIANEDGTLDRIVEEKDATEEQKEIRLCNAGNFCVPSSHLSKWLDQLQANNAQKEFYLTDIPRIAEKDGYLTYVVETDVQWIWGINTRAELAEHERMAQTMLREKAMIGGATLMDPNTVYFSYDTQIGKDVVVEPNVYFGPHVTIADNVTIHAFSHLEGVTIEEKASVGPFARIRGGTKLGAGVKVGNFVEIKKSDIAAGAKMSHLTYIGDSVIGAKTNIGAGTITCNYDGYNKHQTVIGEGVFVGSNSTLVAPVKLGDGSFVAAGSVVTHNVPKDALIVARSHQMVKEGWAKNYRNKKKDKKGAA</sequence>
<feature type="binding site" evidence="18">
    <location>
        <position position="385"/>
    </location>
    <ligand>
        <name>acetyl-CoA</name>
        <dbReference type="ChEBI" id="CHEBI:57288"/>
    </ligand>
</feature>
<feature type="binding site" evidence="18">
    <location>
        <position position="105"/>
    </location>
    <ligand>
        <name>Mg(2+)</name>
        <dbReference type="ChEBI" id="CHEBI:18420"/>
    </ligand>
</feature>
<dbReference type="GO" id="GO:0009252">
    <property type="term" value="P:peptidoglycan biosynthetic process"/>
    <property type="evidence" value="ECO:0007669"/>
    <property type="project" value="UniProtKB-UniRule"/>
</dbReference>
<comment type="pathway">
    <text evidence="18">Bacterial outer membrane biogenesis; LPS lipid A biosynthesis.</text>
</comment>
<comment type="caution">
    <text evidence="21">The sequence shown here is derived from an EMBL/GenBank/DDBJ whole genome shotgun (WGS) entry which is preliminary data.</text>
</comment>
<feature type="region of interest" description="N-acetyltransferase" evidence="18">
    <location>
        <begin position="248"/>
        <end position="444"/>
    </location>
</feature>
<dbReference type="GO" id="GO:0000902">
    <property type="term" value="P:cell morphogenesis"/>
    <property type="evidence" value="ECO:0007669"/>
    <property type="project" value="UniProtKB-UniRule"/>
</dbReference>
<feature type="binding site" evidence="18">
    <location>
        <begin position="366"/>
        <end position="367"/>
    </location>
    <ligand>
        <name>acetyl-CoA</name>
        <dbReference type="ChEBI" id="CHEBI:57288"/>
    </ligand>
</feature>
<feature type="binding site" evidence="18">
    <location>
        <position position="137"/>
    </location>
    <ligand>
        <name>UDP-N-acetyl-alpha-D-glucosamine</name>
        <dbReference type="ChEBI" id="CHEBI:57705"/>
    </ligand>
</feature>
<keyword evidence="12 18" id="KW-0511">Multifunctional enzyme</keyword>
<evidence type="ECO:0000256" key="2">
    <source>
        <dbReference type="ARBA" id="ARBA00007707"/>
    </source>
</evidence>
<dbReference type="PANTHER" id="PTHR43584">
    <property type="entry name" value="NUCLEOTIDYL TRANSFERASE"/>
    <property type="match status" value="1"/>
</dbReference>
<feature type="binding site" evidence="18">
    <location>
        <position position="403"/>
    </location>
    <ligand>
        <name>acetyl-CoA</name>
        <dbReference type="ChEBI" id="CHEBI:57288"/>
    </ligand>
</feature>
<dbReference type="HAMAP" id="MF_01631">
    <property type="entry name" value="GlmU"/>
    <property type="match status" value="1"/>
</dbReference>
<dbReference type="GO" id="GO:0006048">
    <property type="term" value="P:UDP-N-acetylglucosamine biosynthetic process"/>
    <property type="evidence" value="ECO:0007669"/>
    <property type="project" value="UniProtKB-UniPathway"/>
</dbReference>
<dbReference type="SUPFAM" id="SSF53448">
    <property type="entry name" value="Nucleotide-diphospho-sugar transferases"/>
    <property type="match status" value="1"/>
</dbReference>
<keyword evidence="13 18" id="KW-0012">Acyltransferase</keyword>
<keyword evidence="9 18" id="KW-0460">Magnesium</keyword>
<dbReference type="AlphaFoldDB" id="A0A2W5N9B7"/>
<accession>A0A2W5N9B7</accession>
<dbReference type="UniPathway" id="UPA00113">
    <property type="reaction ID" value="UER00532"/>
</dbReference>
<feature type="binding site" evidence="18">
    <location>
        <begin position="80"/>
        <end position="81"/>
    </location>
    <ligand>
        <name>UDP-N-acetyl-alpha-D-glucosamine</name>
        <dbReference type="ChEBI" id="CHEBI:57705"/>
    </ligand>
</feature>
<dbReference type="InterPro" id="IPR050065">
    <property type="entry name" value="GlmU-like"/>
</dbReference>
<comment type="pathway">
    <text evidence="18">Nucleotide-sugar biosynthesis; UDP-N-acetyl-alpha-D-glucosamine biosynthesis; UDP-N-acetyl-alpha-D-glucosamine from N-acetyl-alpha-D-glucosamine 1-phosphate: step 1/1.</text>
</comment>
<evidence type="ECO:0000256" key="5">
    <source>
        <dbReference type="ARBA" id="ARBA00022679"/>
    </source>
</evidence>
<keyword evidence="5 18" id="KW-0808">Transferase</keyword>
<evidence type="ECO:0000256" key="1">
    <source>
        <dbReference type="ARBA" id="ARBA00004496"/>
    </source>
</evidence>
<reference evidence="21 22" key="1">
    <citation type="submission" date="2017-08" db="EMBL/GenBank/DDBJ databases">
        <title>Infants hospitalized years apart are colonized by the same room-sourced microbial strains.</title>
        <authorList>
            <person name="Brooks B."/>
            <person name="Olm M.R."/>
            <person name="Firek B.A."/>
            <person name="Baker R."/>
            <person name="Thomas B.C."/>
            <person name="Morowitz M.J."/>
            <person name="Banfield J.F."/>
        </authorList>
    </citation>
    <scope>NUCLEOTIDE SEQUENCE [LARGE SCALE GENOMIC DNA]</scope>
    <source>
        <strain evidence="21">S2_005_002_R2_29</strain>
    </source>
</reference>
<feature type="region of interest" description="Pyrophosphorylase" evidence="18">
    <location>
        <begin position="1"/>
        <end position="226"/>
    </location>
</feature>
<keyword evidence="14 18" id="KW-0961">Cell wall biogenesis/degradation</keyword>
<feature type="region of interest" description="Linker" evidence="18">
    <location>
        <begin position="227"/>
        <end position="247"/>
    </location>
</feature>
<dbReference type="GO" id="GO:0009245">
    <property type="term" value="P:lipid A biosynthetic process"/>
    <property type="evidence" value="ECO:0007669"/>
    <property type="project" value="UniProtKB-UniRule"/>
</dbReference>
<feature type="binding site" evidence="18">
    <location>
        <position position="224"/>
    </location>
    <ligand>
        <name>UDP-N-acetyl-alpha-D-glucosamine</name>
        <dbReference type="ChEBI" id="CHEBI:57705"/>
    </ligand>
</feature>
<gene>
    <name evidence="18 21" type="primary">glmU</name>
    <name evidence="21" type="ORF">DI551_00460</name>
</gene>
<feature type="domain" description="Mannose-1-phosphate guanyltransferase C-terminal" evidence="20">
    <location>
        <begin position="297"/>
        <end position="387"/>
    </location>
</feature>
<dbReference type="InterPro" id="IPR001451">
    <property type="entry name" value="Hexapep"/>
</dbReference>
<evidence type="ECO:0000256" key="11">
    <source>
        <dbReference type="ARBA" id="ARBA00022984"/>
    </source>
</evidence>
<dbReference type="GO" id="GO:0005737">
    <property type="term" value="C:cytoplasm"/>
    <property type="evidence" value="ECO:0007669"/>
    <property type="project" value="UniProtKB-SubCell"/>
</dbReference>
<evidence type="ECO:0000256" key="8">
    <source>
        <dbReference type="ARBA" id="ARBA00022737"/>
    </source>
</evidence>
<dbReference type="Pfam" id="PF25087">
    <property type="entry name" value="GMPPB_C"/>
    <property type="match status" value="1"/>
</dbReference>
<feature type="binding site" evidence="18">
    <location>
        <position position="224"/>
    </location>
    <ligand>
        <name>Mg(2+)</name>
        <dbReference type="ChEBI" id="CHEBI:18420"/>
    </ligand>
</feature>
<comment type="catalytic activity">
    <reaction evidence="16 18">
        <text>N-acetyl-alpha-D-glucosamine 1-phosphate + UTP + H(+) = UDP-N-acetyl-alpha-D-glucosamine + diphosphate</text>
        <dbReference type="Rhea" id="RHEA:13509"/>
        <dbReference type="ChEBI" id="CHEBI:15378"/>
        <dbReference type="ChEBI" id="CHEBI:33019"/>
        <dbReference type="ChEBI" id="CHEBI:46398"/>
        <dbReference type="ChEBI" id="CHEBI:57705"/>
        <dbReference type="ChEBI" id="CHEBI:57776"/>
        <dbReference type="EC" id="2.7.7.23"/>
    </reaction>
</comment>
<organism evidence="21 22">
    <name type="scientific">Micavibrio aeruginosavorus</name>
    <dbReference type="NCBI Taxonomy" id="349221"/>
    <lineage>
        <taxon>Bacteria</taxon>
        <taxon>Pseudomonadati</taxon>
        <taxon>Bdellovibrionota</taxon>
        <taxon>Bdellovibrionia</taxon>
        <taxon>Bdellovibrionales</taxon>
        <taxon>Pseudobdellovibrionaceae</taxon>
        <taxon>Micavibrio</taxon>
    </lineage>
</organism>
<comment type="subcellular location">
    <subcellularLocation>
        <location evidence="1 18">Cytoplasm</location>
    </subcellularLocation>
</comment>
<dbReference type="NCBIfam" id="TIGR01173">
    <property type="entry name" value="glmU"/>
    <property type="match status" value="1"/>
</dbReference>
<feature type="binding site" evidence="18">
    <location>
        <position position="152"/>
    </location>
    <ligand>
        <name>UDP-N-acetyl-alpha-D-glucosamine</name>
        <dbReference type="ChEBI" id="CHEBI:57705"/>
    </ligand>
</feature>
<dbReference type="NCBIfam" id="NF010933">
    <property type="entry name" value="PRK14353.1"/>
    <property type="match status" value="1"/>
</dbReference>
<feature type="domain" description="MobA-like NTP transferase" evidence="19">
    <location>
        <begin position="10"/>
        <end position="118"/>
    </location>
</feature>
<dbReference type="InterPro" id="IPR038009">
    <property type="entry name" value="GlmU_C_LbH"/>
</dbReference>
<feature type="binding site" evidence="18">
    <location>
        <position position="331"/>
    </location>
    <ligand>
        <name>UDP-N-acetyl-alpha-D-glucosamine</name>
        <dbReference type="ChEBI" id="CHEBI:57705"/>
    </ligand>
</feature>
<evidence type="ECO:0000256" key="14">
    <source>
        <dbReference type="ARBA" id="ARBA00023316"/>
    </source>
</evidence>
<feature type="binding site" evidence="18">
    <location>
        <position position="26"/>
    </location>
    <ligand>
        <name>UDP-N-acetyl-alpha-D-glucosamine</name>
        <dbReference type="ChEBI" id="CHEBI:57705"/>
    </ligand>
</feature>
<dbReference type="PROSITE" id="PS00101">
    <property type="entry name" value="HEXAPEP_TRANSFERASES"/>
    <property type="match status" value="1"/>
</dbReference>
<keyword evidence="11 18" id="KW-0573">Peptidoglycan synthesis</keyword>
<dbReference type="Pfam" id="PF00132">
    <property type="entry name" value="Hexapep"/>
    <property type="match status" value="1"/>
</dbReference>
<dbReference type="Gene3D" id="3.90.550.10">
    <property type="entry name" value="Spore Coat Polysaccharide Biosynthesis Protein SpsA, Chain A"/>
    <property type="match status" value="1"/>
</dbReference>
<dbReference type="InterPro" id="IPR011004">
    <property type="entry name" value="Trimer_LpxA-like_sf"/>
</dbReference>
<evidence type="ECO:0000256" key="18">
    <source>
        <dbReference type="HAMAP-Rule" id="MF_01631"/>
    </source>
</evidence>
<dbReference type="InterPro" id="IPR056729">
    <property type="entry name" value="GMPPB_C"/>
</dbReference>
<dbReference type="EC" id="2.3.1.157" evidence="18"/>
<evidence type="ECO:0000313" key="22">
    <source>
        <dbReference type="Proteomes" id="UP000249417"/>
    </source>
</evidence>
<keyword evidence="4 18" id="KW-0963">Cytoplasm</keyword>
<keyword evidence="10 18" id="KW-0133">Cell shape</keyword>
<protein>
    <recommendedName>
        <fullName evidence="18">Bifunctional protein GlmU</fullName>
    </recommendedName>
    <domain>
        <recommendedName>
            <fullName evidence="18">UDP-N-acetylglucosamine pyrophosphorylase</fullName>
            <ecNumber evidence="18">2.7.7.23</ecNumber>
        </recommendedName>
        <alternativeName>
            <fullName evidence="18">N-acetylglucosamine-1-phosphate uridyltransferase</fullName>
        </alternativeName>
    </domain>
    <domain>
        <recommendedName>
            <fullName evidence="18">Glucosamine-1-phosphate N-acetyltransferase</fullName>
            <ecNumber evidence="18">2.3.1.157</ecNumber>
        </recommendedName>
    </domain>
</protein>
<dbReference type="CDD" id="cd03353">
    <property type="entry name" value="LbH_GlmU_C"/>
    <property type="match status" value="1"/>
</dbReference>
<evidence type="ECO:0000259" key="20">
    <source>
        <dbReference type="Pfam" id="PF25087"/>
    </source>
</evidence>
<comment type="function">
    <text evidence="17 18">Catalyzes the last two sequential reactions in the de novo biosynthetic pathway for UDP-N-acetylglucosamine (UDP-GlcNAc). The C-terminal domain catalyzes the transfer of acetyl group from acetyl coenzyme A to glucosamine-1-phosphate (GlcN-1-P) to produce N-acetylglucosamine-1-phosphate (GlcNAc-1-P), which is converted into UDP-GlcNAc by the transfer of uridine 5-monophosphate (from uridine 5-triphosphate), a reaction catalyzed by the N-terminal domain.</text>
</comment>
<feature type="binding site" evidence="18">
    <location>
        <position position="346"/>
    </location>
    <ligand>
        <name>UDP-N-acetyl-alpha-D-glucosamine</name>
        <dbReference type="ChEBI" id="CHEBI:57705"/>
    </ligand>
</feature>
<evidence type="ECO:0000256" key="10">
    <source>
        <dbReference type="ARBA" id="ARBA00022960"/>
    </source>
</evidence>
<comment type="pathway">
    <text evidence="18">Nucleotide-sugar biosynthesis; UDP-N-acetyl-alpha-D-glucosamine biosynthesis; N-acetyl-alpha-D-glucosamine 1-phosphate from alpha-D-glucosamine 6-phosphate (route II): step 2/2.</text>
</comment>
<evidence type="ECO:0000256" key="6">
    <source>
        <dbReference type="ARBA" id="ARBA00022695"/>
    </source>
</evidence>
<feature type="binding site" evidence="18">
    <location>
        <position position="313"/>
    </location>
    <ligand>
        <name>UDP-N-acetyl-alpha-D-glucosamine</name>
        <dbReference type="ChEBI" id="CHEBI:57705"/>
    </ligand>
</feature>
<feature type="active site" description="Proton acceptor" evidence="18">
    <location>
        <position position="343"/>
    </location>
</feature>
<keyword evidence="6 18" id="KW-0548">Nucleotidyltransferase</keyword>
<evidence type="ECO:0000256" key="15">
    <source>
        <dbReference type="ARBA" id="ARBA00048247"/>
    </source>
</evidence>
<feature type="binding site" evidence="18">
    <location>
        <position position="357"/>
    </location>
    <ligand>
        <name>UDP-N-acetyl-alpha-D-glucosamine</name>
        <dbReference type="ChEBI" id="CHEBI:57705"/>
    </ligand>
</feature>
<evidence type="ECO:0000256" key="7">
    <source>
        <dbReference type="ARBA" id="ARBA00022723"/>
    </source>
</evidence>
<keyword evidence="7 18" id="KW-0479">Metal-binding</keyword>
<evidence type="ECO:0000256" key="4">
    <source>
        <dbReference type="ARBA" id="ARBA00022490"/>
    </source>
</evidence>
<name>A0A2W5N9B7_9BACT</name>
<evidence type="ECO:0000259" key="19">
    <source>
        <dbReference type="Pfam" id="PF12804"/>
    </source>
</evidence>
<dbReference type="CDD" id="cd02540">
    <property type="entry name" value="GT2_GlmU_N_bac"/>
    <property type="match status" value="1"/>
</dbReference>
<proteinExistence type="inferred from homology"/>
<comment type="caution">
    <text evidence="18">Lacks conserved residue(s) required for the propagation of feature annotation.</text>
</comment>
<dbReference type="GO" id="GO:0008360">
    <property type="term" value="P:regulation of cell shape"/>
    <property type="evidence" value="ECO:0007669"/>
    <property type="project" value="UniProtKB-KW"/>
</dbReference>
<evidence type="ECO:0000256" key="12">
    <source>
        <dbReference type="ARBA" id="ARBA00023268"/>
    </source>
</evidence>
<evidence type="ECO:0000256" key="9">
    <source>
        <dbReference type="ARBA" id="ARBA00022842"/>
    </source>
</evidence>
<evidence type="ECO:0000256" key="16">
    <source>
        <dbReference type="ARBA" id="ARBA00048493"/>
    </source>
</evidence>
<comment type="similarity">
    <text evidence="3 18">In the N-terminal section; belongs to the N-acetylglucosamine-1-phosphate uridyltransferase family.</text>
</comment>
<dbReference type="Pfam" id="PF12804">
    <property type="entry name" value="NTP_transf_3"/>
    <property type="match status" value="1"/>
</dbReference>
<dbReference type="PANTHER" id="PTHR43584:SF3">
    <property type="entry name" value="BIFUNCTIONAL PROTEIN GLMU"/>
    <property type="match status" value="1"/>
</dbReference>
<comment type="subunit">
    <text evidence="18">Homotrimer.</text>
</comment>
<evidence type="ECO:0000256" key="13">
    <source>
        <dbReference type="ARBA" id="ARBA00023315"/>
    </source>
</evidence>
<dbReference type="InterPro" id="IPR018357">
    <property type="entry name" value="Hexapep_transf_CS"/>
</dbReference>
<keyword evidence="8 18" id="KW-0677">Repeat</keyword>
<dbReference type="InterPro" id="IPR025877">
    <property type="entry name" value="MobA-like_NTP_Trfase"/>
</dbReference>
<feature type="binding site" evidence="18">
    <location>
        <position position="360"/>
    </location>
    <ligand>
        <name>acetyl-CoA</name>
        <dbReference type="ChEBI" id="CHEBI:57288"/>
    </ligand>
</feature>
<dbReference type="UniPathway" id="UPA00973"/>
<dbReference type="InterPro" id="IPR005882">
    <property type="entry name" value="Bifunctional_GlmU"/>
</dbReference>
<comment type="cofactor">
    <cofactor evidence="18">
        <name>Mg(2+)</name>
        <dbReference type="ChEBI" id="CHEBI:18420"/>
    </cofactor>
    <text evidence="18">Binds 1 Mg(2+) ion per subunit.</text>
</comment>
<dbReference type="InterPro" id="IPR029044">
    <property type="entry name" value="Nucleotide-diphossugar_trans"/>
</dbReference>
<dbReference type="EMBL" id="QFQB01000001">
    <property type="protein sequence ID" value="PZQ49158.1"/>
    <property type="molecule type" value="Genomic_DNA"/>
</dbReference>
<feature type="binding site" evidence="18">
    <location>
        <position position="75"/>
    </location>
    <ligand>
        <name>UDP-N-acetyl-alpha-D-glucosamine</name>
        <dbReference type="ChEBI" id="CHEBI:57705"/>
    </ligand>
</feature>
<feature type="binding site" evidence="18">
    <location>
        <position position="420"/>
    </location>
    <ligand>
        <name>acetyl-CoA</name>
        <dbReference type="ChEBI" id="CHEBI:57288"/>
    </ligand>
</feature>
<comment type="similarity">
    <text evidence="2 18">In the C-terminal section; belongs to the transferase hexapeptide repeat family.</text>
</comment>
<dbReference type="GO" id="GO:0000287">
    <property type="term" value="F:magnesium ion binding"/>
    <property type="evidence" value="ECO:0007669"/>
    <property type="project" value="UniProtKB-UniRule"/>
</dbReference>
<dbReference type="GO" id="GO:0003977">
    <property type="term" value="F:UDP-N-acetylglucosamine diphosphorylase activity"/>
    <property type="evidence" value="ECO:0007669"/>
    <property type="project" value="UniProtKB-UniRule"/>
</dbReference>
<evidence type="ECO:0000256" key="3">
    <source>
        <dbReference type="ARBA" id="ARBA00007947"/>
    </source>
</evidence>
<evidence type="ECO:0000256" key="17">
    <source>
        <dbReference type="ARBA" id="ARBA00049628"/>
    </source>
</evidence>
<dbReference type="EC" id="2.7.7.23" evidence="18"/>
<feature type="binding site" evidence="18">
    <location>
        <begin position="12"/>
        <end position="15"/>
    </location>
    <ligand>
        <name>UDP-N-acetyl-alpha-D-glucosamine</name>
        <dbReference type="ChEBI" id="CHEBI:57705"/>
    </ligand>
</feature>
<dbReference type="SUPFAM" id="SSF51161">
    <property type="entry name" value="Trimeric LpxA-like enzymes"/>
    <property type="match status" value="1"/>
</dbReference>
<dbReference type="Proteomes" id="UP000249417">
    <property type="component" value="Unassembled WGS sequence"/>
</dbReference>
<dbReference type="Gene3D" id="2.160.10.10">
    <property type="entry name" value="Hexapeptide repeat proteins"/>
    <property type="match status" value="1"/>
</dbReference>
<dbReference type="GO" id="GO:0016020">
    <property type="term" value="C:membrane"/>
    <property type="evidence" value="ECO:0007669"/>
    <property type="project" value="GOC"/>
</dbReference>
<comment type="catalytic activity">
    <reaction evidence="15 18">
        <text>alpha-D-glucosamine 1-phosphate + acetyl-CoA = N-acetyl-alpha-D-glucosamine 1-phosphate + CoA + H(+)</text>
        <dbReference type="Rhea" id="RHEA:13725"/>
        <dbReference type="ChEBI" id="CHEBI:15378"/>
        <dbReference type="ChEBI" id="CHEBI:57287"/>
        <dbReference type="ChEBI" id="CHEBI:57288"/>
        <dbReference type="ChEBI" id="CHEBI:57776"/>
        <dbReference type="ChEBI" id="CHEBI:58516"/>
        <dbReference type="EC" id="2.3.1.157"/>
    </reaction>
</comment>
<feature type="binding site" evidence="18">
    <location>
        <position position="167"/>
    </location>
    <ligand>
        <name>UDP-N-acetyl-alpha-D-glucosamine</name>
        <dbReference type="ChEBI" id="CHEBI:57705"/>
    </ligand>
</feature>
<dbReference type="GO" id="GO:0019134">
    <property type="term" value="F:glucosamine-1-phosphate N-acetyltransferase activity"/>
    <property type="evidence" value="ECO:0007669"/>
    <property type="project" value="UniProtKB-UniRule"/>
</dbReference>